<dbReference type="InterPro" id="IPR023213">
    <property type="entry name" value="CAT-like_dom_sf"/>
</dbReference>
<evidence type="ECO:0000256" key="3">
    <source>
        <dbReference type="ARBA" id="ARBA00022553"/>
    </source>
</evidence>
<dbReference type="EMBL" id="PVZG01000004">
    <property type="protein sequence ID" value="PRY30674.1"/>
    <property type="molecule type" value="Genomic_DNA"/>
</dbReference>
<dbReference type="InterPro" id="IPR001242">
    <property type="entry name" value="Condensation_dom"/>
</dbReference>
<dbReference type="InterPro" id="IPR025110">
    <property type="entry name" value="AMP-bd_C"/>
</dbReference>
<feature type="region of interest" description="Disordered" evidence="4">
    <location>
        <begin position="212"/>
        <end position="231"/>
    </location>
</feature>
<protein>
    <submittedName>
        <fullName evidence="6">Amino acid adenylation domain-containing protein</fullName>
    </submittedName>
</protein>
<evidence type="ECO:0000313" key="7">
    <source>
        <dbReference type="Proteomes" id="UP000239209"/>
    </source>
</evidence>
<dbReference type="InterPro" id="IPR020845">
    <property type="entry name" value="AMP-binding_CS"/>
</dbReference>
<evidence type="ECO:0000256" key="4">
    <source>
        <dbReference type="SAM" id="MobiDB-lite"/>
    </source>
</evidence>
<organism evidence="6 7">
    <name type="scientific">Pseudosporangium ferrugineum</name>
    <dbReference type="NCBI Taxonomy" id="439699"/>
    <lineage>
        <taxon>Bacteria</taxon>
        <taxon>Bacillati</taxon>
        <taxon>Actinomycetota</taxon>
        <taxon>Actinomycetes</taxon>
        <taxon>Micromonosporales</taxon>
        <taxon>Micromonosporaceae</taxon>
        <taxon>Pseudosporangium</taxon>
    </lineage>
</organism>
<dbReference type="Gene3D" id="3.30.559.30">
    <property type="entry name" value="Nonribosomal peptide synthetase, condensation domain"/>
    <property type="match status" value="1"/>
</dbReference>
<comment type="cofactor">
    <cofactor evidence="1">
        <name>pantetheine 4'-phosphate</name>
        <dbReference type="ChEBI" id="CHEBI:47942"/>
    </cofactor>
</comment>
<dbReference type="SUPFAM" id="SSF56801">
    <property type="entry name" value="Acetyl-CoA synthetase-like"/>
    <property type="match status" value="1"/>
</dbReference>
<proteinExistence type="predicted"/>
<dbReference type="Gene3D" id="1.10.1200.10">
    <property type="entry name" value="ACP-like"/>
    <property type="match status" value="1"/>
</dbReference>
<dbReference type="GO" id="GO:0031177">
    <property type="term" value="F:phosphopantetheine binding"/>
    <property type="evidence" value="ECO:0007669"/>
    <property type="project" value="InterPro"/>
</dbReference>
<dbReference type="Gene3D" id="3.30.559.10">
    <property type="entry name" value="Chloramphenicol acetyltransferase-like domain"/>
    <property type="match status" value="1"/>
</dbReference>
<dbReference type="CDD" id="cd05930">
    <property type="entry name" value="A_NRPS"/>
    <property type="match status" value="1"/>
</dbReference>
<dbReference type="NCBIfam" id="TIGR01733">
    <property type="entry name" value="AA-adenyl-dom"/>
    <property type="match status" value="1"/>
</dbReference>
<dbReference type="Gene3D" id="2.30.38.10">
    <property type="entry name" value="Luciferase, Domain 3"/>
    <property type="match status" value="1"/>
</dbReference>
<dbReference type="InterPro" id="IPR010071">
    <property type="entry name" value="AA_adenyl_dom"/>
</dbReference>
<evidence type="ECO:0000313" key="6">
    <source>
        <dbReference type="EMBL" id="PRY30674.1"/>
    </source>
</evidence>
<dbReference type="SUPFAM" id="SSF52777">
    <property type="entry name" value="CoA-dependent acyltransferases"/>
    <property type="match status" value="2"/>
</dbReference>
<dbReference type="PANTHER" id="PTHR45527">
    <property type="entry name" value="NONRIBOSOMAL PEPTIDE SYNTHETASE"/>
    <property type="match status" value="1"/>
</dbReference>
<dbReference type="InterPro" id="IPR045851">
    <property type="entry name" value="AMP-bd_C_sf"/>
</dbReference>
<dbReference type="GO" id="GO:0043041">
    <property type="term" value="P:amino acid activation for nonribosomal peptide biosynthetic process"/>
    <property type="evidence" value="ECO:0007669"/>
    <property type="project" value="TreeGrafter"/>
</dbReference>
<dbReference type="PROSITE" id="PS00455">
    <property type="entry name" value="AMP_BINDING"/>
    <property type="match status" value="1"/>
</dbReference>
<dbReference type="AlphaFoldDB" id="A0A2T0SB79"/>
<feature type="domain" description="Carrier" evidence="5">
    <location>
        <begin position="961"/>
        <end position="1036"/>
    </location>
</feature>
<dbReference type="InterPro" id="IPR036736">
    <property type="entry name" value="ACP-like_sf"/>
</dbReference>
<dbReference type="InterPro" id="IPR000873">
    <property type="entry name" value="AMP-dep_synth/lig_dom"/>
</dbReference>
<dbReference type="Pfam" id="PF13193">
    <property type="entry name" value="AMP-binding_C"/>
    <property type="match status" value="1"/>
</dbReference>
<dbReference type="PROSITE" id="PS50075">
    <property type="entry name" value="CARRIER"/>
    <property type="match status" value="1"/>
</dbReference>
<dbReference type="InterPro" id="IPR020806">
    <property type="entry name" value="PKS_PP-bd"/>
</dbReference>
<dbReference type="RefSeq" id="WP_106126289.1">
    <property type="nucleotide sequence ID" value="NZ_PVZG01000004.1"/>
</dbReference>
<comment type="caution">
    <text evidence="6">The sequence shown here is derived from an EMBL/GenBank/DDBJ whole genome shotgun (WGS) entry which is preliminary data.</text>
</comment>
<dbReference type="Gene3D" id="3.30.300.30">
    <property type="match status" value="1"/>
</dbReference>
<dbReference type="GO" id="GO:0003824">
    <property type="term" value="F:catalytic activity"/>
    <property type="evidence" value="ECO:0007669"/>
    <property type="project" value="InterPro"/>
</dbReference>
<dbReference type="SUPFAM" id="SSF47336">
    <property type="entry name" value="ACP-like"/>
    <property type="match status" value="1"/>
</dbReference>
<name>A0A2T0SB79_9ACTN</name>
<dbReference type="InterPro" id="IPR009081">
    <property type="entry name" value="PP-bd_ACP"/>
</dbReference>
<gene>
    <name evidence="6" type="ORF">CLV70_104226</name>
</gene>
<dbReference type="SMART" id="SM00823">
    <property type="entry name" value="PKS_PP"/>
    <property type="match status" value="1"/>
</dbReference>
<sequence>MAGQLDSALSSAEQRLWFQWQLRPGGSEYNTPMAYRLTGRLDVPALRRAVDRLAARHDVLRTRFPAIDGVTRHVEEPGPVPWTVTDLRTEAAGERERRLADALRRSVNRPFDLVHGPVFRAELFQVDSEQHVLLLVFHHIAVDGWSLDIIARDLRAGYLSAGDPSAEDHAAEDQPAGRYTDHVAAEREMLAGPRPGAAVGFWRTELAGAPAGLSLPADRPPPRNPGPGADAYPFTLPASVRDSVRAVIGAHRVTPFLTMLTAWAVALATTTGTDDVVIGIPATGRTSMDAERTVGLFVNMLPLRVRVDRRETFAGLLRQVRESFLAAYEYEDFPFQRLVEELAPPRTGNRHPLFQAVFSYQDRRPDEFALPGLTTERLSFPTETAKYEITLDAEWGPDHAAGSIGYQSEVVDAGVATLLAGRFTQVLAAGTAEPDRPLDELPLVPAGETETLLGLDGGPVVATEPVHLSVRRHAKQRPDTAAVRDGDRTLTYAQLDAAATRLAGDLAEAGVPDDAVVAVCLPRSPDLVTAALGVLYAGAAYLPLDPAHPVRRRAAVLEGAGPVAAVITDAEHAGDFPGRTVVMVPPDGDARSPGGPAPRVGDRAYLIFTSGSTGRPKGVVAGHASLANLAAWYRSLAGLGPGETASLVAAPGFDASALELWGALAAGATLDIPDRETVLSPAGLRDWLVHRRIALACLPTPLAERVLDLPWPGEVTLRALLAGGDRLRHPAPPGLPFRFINGYGPTESTVAATCATVEPGDDRAPAIGRPIPGVRAVVLDRDLRLTPAGLVGELYLGGPALALGYAGGTGATADRFVPDPYGPPGARLYRTGDLVRLRTDRMLHFVGRSDTQLKVRGFRIEPAEIETALRGRPGVADAVVSVEPGATGEGVLTAYLVPDGGAVPEPANLRRHLAEVVPQYMVPARYLTVPRWPLTPNGKLDRTALSREARELSDHRPGRTGPQSPLERMVARVWAQVLGHDAITADDNFFDLGGHSLQLMTVRDRLSEQLSRPLPIVALYEHPTVRALARHLDAAAPRTEPDRAVVRESQAGLLRLASLRTARGGRSSR</sequence>
<dbReference type="CDD" id="cd19531">
    <property type="entry name" value="LCL_NRPS-like"/>
    <property type="match status" value="1"/>
</dbReference>
<keyword evidence="7" id="KW-1185">Reference proteome</keyword>
<dbReference type="GO" id="GO:0008610">
    <property type="term" value="P:lipid biosynthetic process"/>
    <property type="evidence" value="ECO:0007669"/>
    <property type="project" value="UniProtKB-ARBA"/>
</dbReference>
<dbReference type="OrthoDB" id="2472181at2"/>
<evidence type="ECO:0000256" key="2">
    <source>
        <dbReference type="ARBA" id="ARBA00022450"/>
    </source>
</evidence>
<reference evidence="6 7" key="1">
    <citation type="submission" date="2018-03" db="EMBL/GenBank/DDBJ databases">
        <title>Genomic Encyclopedia of Archaeal and Bacterial Type Strains, Phase II (KMG-II): from individual species to whole genera.</title>
        <authorList>
            <person name="Goeker M."/>
        </authorList>
    </citation>
    <scope>NUCLEOTIDE SEQUENCE [LARGE SCALE GENOMIC DNA]</scope>
    <source>
        <strain evidence="6 7">DSM 45348</strain>
    </source>
</reference>
<keyword evidence="2" id="KW-0596">Phosphopantetheine</keyword>
<dbReference type="Gene3D" id="3.40.50.980">
    <property type="match status" value="2"/>
</dbReference>
<dbReference type="PROSITE" id="PS00012">
    <property type="entry name" value="PHOSPHOPANTETHEINE"/>
    <property type="match status" value="1"/>
</dbReference>
<dbReference type="Pfam" id="PF00550">
    <property type="entry name" value="PP-binding"/>
    <property type="match status" value="1"/>
</dbReference>
<accession>A0A2T0SB79</accession>
<dbReference type="Pfam" id="PF00501">
    <property type="entry name" value="AMP-binding"/>
    <property type="match status" value="1"/>
</dbReference>
<keyword evidence="3" id="KW-0597">Phosphoprotein</keyword>
<evidence type="ECO:0000256" key="1">
    <source>
        <dbReference type="ARBA" id="ARBA00001957"/>
    </source>
</evidence>
<dbReference type="PANTHER" id="PTHR45527:SF1">
    <property type="entry name" value="FATTY ACID SYNTHASE"/>
    <property type="match status" value="1"/>
</dbReference>
<dbReference type="Pfam" id="PF00668">
    <property type="entry name" value="Condensation"/>
    <property type="match status" value="1"/>
</dbReference>
<dbReference type="GO" id="GO:0044550">
    <property type="term" value="P:secondary metabolite biosynthetic process"/>
    <property type="evidence" value="ECO:0007669"/>
    <property type="project" value="TreeGrafter"/>
</dbReference>
<dbReference type="InterPro" id="IPR006162">
    <property type="entry name" value="Ppantetheine_attach_site"/>
</dbReference>
<dbReference type="GO" id="GO:0005737">
    <property type="term" value="C:cytoplasm"/>
    <property type="evidence" value="ECO:0007669"/>
    <property type="project" value="TreeGrafter"/>
</dbReference>
<evidence type="ECO:0000259" key="5">
    <source>
        <dbReference type="PROSITE" id="PS50075"/>
    </source>
</evidence>
<dbReference type="Proteomes" id="UP000239209">
    <property type="component" value="Unassembled WGS sequence"/>
</dbReference>